<feature type="chain" id="PRO_5042133950" evidence="1">
    <location>
        <begin position="40"/>
        <end position="127"/>
    </location>
</feature>
<organism evidence="2 3">
    <name type="scientific">Elysia crispata</name>
    <name type="common">lettuce slug</name>
    <dbReference type="NCBI Taxonomy" id="231223"/>
    <lineage>
        <taxon>Eukaryota</taxon>
        <taxon>Metazoa</taxon>
        <taxon>Spiralia</taxon>
        <taxon>Lophotrochozoa</taxon>
        <taxon>Mollusca</taxon>
        <taxon>Gastropoda</taxon>
        <taxon>Heterobranchia</taxon>
        <taxon>Euthyneura</taxon>
        <taxon>Panpulmonata</taxon>
        <taxon>Sacoglossa</taxon>
        <taxon>Placobranchoidea</taxon>
        <taxon>Plakobranchidae</taxon>
        <taxon>Elysia</taxon>
    </lineage>
</organism>
<proteinExistence type="predicted"/>
<dbReference type="Proteomes" id="UP001283361">
    <property type="component" value="Unassembled WGS sequence"/>
</dbReference>
<evidence type="ECO:0000313" key="2">
    <source>
        <dbReference type="EMBL" id="KAK3790059.1"/>
    </source>
</evidence>
<gene>
    <name evidence="2" type="ORF">RRG08_038756</name>
</gene>
<feature type="signal peptide" evidence="1">
    <location>
        <begin position="1"/>
        <end position="39"/>
    </location>
</feature>
<reference evidence="2" key="1">
    <citation type="journal article" date="2023" name="G3 (Bethesda)">
        <title>A reference genome for the long-term kleptoplast-retaining sea slug Elysia crispata morphotype clarki.</title>
        <authorList>
            <person name="Eastman K.E."/>
            <person name="Pendleton A.L."/>
            <person name="Shaikh M.A."/>
            <person name="Suttiyut T."/>
            <person name="Ogas R."/>
            <person name="Tomko P."/>
            <person name="Gavelis G."/>
            <person name="Widhalm J.R."/>
            <person name="Wisecaver J.H."/>
        </authorList>
    </citation>
    <scope>NUCLEOTIDE SEQUENCE</scope>
    <source>
        <strain evidence="2">ECLA1</strain>
    </source>
</reference>
<keyword evidence="3" id="KW-1185">Reference proteome</keyword>
<sequence length="127" mass="14062">MRFFLIAQLVNMRGQSRSSSRWCRVQALMVLLCLGLSQSAILPNEICLACSAFFRTSGCIGNENGVCQMIAFKLLLQLEGQSLCDERPCTGYGQPDTHSCRGIFQCPLDRIDLLGICNGLDFCCRNS</sequence>
<dbReference type="EMBL" id="JAWDGP010001585">
    <property type="protein sequence ID" value="KAK3790059.1"/>
    <property type="molecule type" value="Genomic_DNA"/>
</dbReference>
<name>A0AAE1ALJ7_9GAST</name>
<evidence type="ECO:0000256" key="1">
    <source>
        <dbReference type="SAM" id="SignalP"/>
    </source>
</evidence>
<keyword evidence="1" id="KW-0732">Signal</keyword>
<accession>A0AAE1ALJ7</accession>
<protein>
    <submittedName>
        <fullName evidence="2">Uncharacterized protein</fullName>
    </submittedName>
</protein>
<evidence type="ECO:0000313" key="3">
    <source>
        <dbReference type="Proteomes" id="UP001283361"/>
    </source>
</evidence>
<comment type="caution">
    <text evidence="2">The sequence shown here is derived from an EMBL/GenBank/DDBJ whole genome shotgun (WGS) entry which is preliminary data.</text>
</comment>
<dbReference type="AlphaFoldDB" id="A0AAE1ALJ7"/>